<accession>Q5GWS2</accession>
<protein>
    <submittedName>
        <fullName evidence="1">Uncharacterized protein</fullName>
    </submittedName>
</protein>
<dbReference type="EMBL" id="AE013598">
    <property type="protein sequence ID" value="AAW76849.1"/>
    <property type="molecule type" value="Genomic_DNA"/>
</dbReference>
<name>Q5GWS2_XANOR</name>
<dbReference type="AlphaFoldDB" id="Q5GWS2"/>
<dbReference type="Proteomes" id="UP000006735">
    <property type="component" value="Chromosome"/>
</dbReference>
<organism evidence="1 2">
    <name type="scientific">Xanthomonas oryzae pv. oryzae (strain KACC10331 / KXO85)</name>
    <dbReference type="NCBI Taxonomy" id="291331"/>
    <lineage>
        <taxon>Bacteria</taxon>
        <taxon>Pseudomonadati</taxon>
        <taxon>Pseudomonadota</taxon>
        <taxon>Gammaproteobacteria</taxon>
        <taxon>Lysobacterales</taxon>
        <taxon>Lysobacteraceae</taxon>
        <taxon>Xanthomonas</taxon>
    </lineage>
</organism>
<evidence type="ECO:0000313" key="1">
    <source>
        <dbReference type="EMBL" id="AAW76849.1"/>
    </source>
</evidence>
<reference evidence="1 2" key="1">
    <citation type="journal article" date="2005" name="Nucleic Acids Res.">
        <title>The genome sequence of Xanthomonas oryzae pathovar oryzae KACC10331, the bacterial blight pathogen of rice.</title>
        <authorList>
            <person name="Lee B.M."/>
            <person name="Park Y.J."/>
            <person name="Park D.S."/>
            <person name="Kang H.W."/>
            <person name="Kim J.G."/>
            <person name="Song E.S."/>
            <person name="Park I.C."/>
            <person name="Yoon U.H."/>
            <person name="Hahn J.H."/>
            <person name="Koo B.S."/>
            <person name="Lee G.B."/>
            <person name="Kim H."/>
            <person name="Park H.S."/>
            <person name="Yoon K.O."/>
            <person name="Kim J.H."/>
            <person name="Jung C.H."/>
            <person name="Koh N.H."/>
            <person name="Seo J.S."/>
            <person name="Go S.J."/>
        </authorList>
    </citation>
    <scope>NUCLEOTIDE SEQUENCE [LARGE SCALE GENOMIC DNA]</scope>
    <source>
        <strain evidence="2">KACC10331 / KXO85</strain>
    </source>
</reference>
<gene>
    <name evidence="1" type="ordered locus">XOO3595</name>
</gene>
<sequence length="375" mass="40254">MDDTGLVGAVTHLARLGVLDRFARIGRHGADLRVRHQAARTQQGAQLTDHAHSVRGSDDHVIAQIAGLHLLGQVVHAHRLGTSSQGLVSLGACGCEHCNAHALAGTRRQHGGTAHLLVGLLGVHAQAHGNVDRFDELGLGGGLQDLDCVFEGIGLTRSDSGRNGLHTLALCHVLALHRQTHAAGRTRNRAHCRFQIGCRQIGFLNLDDLFELLARHLANLVGVGTLRAGGHACGLLEQHAGRGALGDKGEGTVGIRSDDDRRRQTRLQLRRRRVECLAEFHDVQTALTQGRANRRRRIGLTGLDLQLDVTINLPSHFDTLRVLTPDNRLPIGPGFTRPGFTLLTTSGRPPCGSHCFPAVRQGSEPRTIAASEASA</sequence>
<proteinExistence type="predicted"/>
<evidence type="ECO:0000313" key="2">
    <source>
        <dbReference type="Proteomes" id="UP000006735"/>
    </source>
</evidence>
<dbReference type="AntiFam" id="ANF00231">
    <property type="entry name" value="Shadow ORF (opposite rplA)"/>
</dbReference>
<dbReference type="HOGENOM" id="CLU_859745_0_0_6"/>
<dbReference type="KEGG" id="xoo:XOO3595"/>
<keyword evidence="2" id="KW-1185">Reference proteome</keyword>